<keyword evidence="5 10" id="KW-0175">Coiled coil</keyword>
<dbReference type="Pfam" id="PF06102">
    <property type="entry name" value="RRP36"/>
    <property type="match status" value="1"/>
</dbReference>
<feature type="region of interest" description="Disordered" evidence="11">
    <location>
        <begin position="1"/>
        <end position="107"/>
    </location>
</feature>
<evidence type="ECO:0000256" key="5">
    <source>
        <dbReference type="ARBA" id="ARBA00023054"/>
    </source>
</evidence>
<evidence type="ECO:0000256" key="10">
    <source>
        <dbReference type="SAM" id="Coils"/>
    </source>
</evidence>
<name>A0A4Y7TLM5_COPMI</name>
<feature type="region of interest" description="Disordered" evidence="11">
    <location>
        <begin position="127"/>
        <end position="185"/>
    </location>
</feature>
<dbReference type="OrthoDB" id="448446at2759"/>
<keyword evidence="13" id="KW-1185">Reference proteome</keyword>
<keyword evidence="3 9" id="KW-0690">Ribosome biogenesis</keyword>
<comment type="similarity">
    <text evidence="2 9">Belongs to the RRP36 family.</text>
</comment>
<dbReference type="InterPro" id="IPR009292">
    <property type="entry name" value="RRP36"/>
</dbReference>
<sequence length="389" mass="44316">MVRRRKTANAAATPPVFSKPAPKRSREEFEDEDSGDSSQGSVNEFEEGSSQDGLSYDEEFGSEEEFEEEDADPDAPRLVQWDDDDELDYEQTAKPENAVKAKGSDLMDLENNLKSLPLGTLRKAQSALYQAEVETDNDSDESDDGSDSDVSERRTKSKKEKVEWTSKETRKKRANKNAPMEITSKKPVTWHRTVVETPKIVARDPRFLPTTGEFKAEAFQKSYGFLTNAHKTELQTLRENLKTARKLLSSTPRDLREEREAEVLRLENAVKRAESLVNKDRQESIQRDALARAKRQEKEKRVDGKGSWFMKKGEKRELLNKARFEAIAAQGGARAVKKTIEKKQKKIAQKEKKSRPYAKGSFDKTDNPRRFSGQPSSGESRPHKRFRPS</sequence>
<dbReference type="GO" id="GO:0005730">
    <property type="term" value="C:nucleolus"/>
    <property type="evidence" value="ECO:0007669"/>
    <property type="project" value="UniProtKB-SubCell"/>
</dbReference>
<evidence type="ECO:0000256" key="3">
    <source>
        <dbReference type="ARBA" id="ARBA00022517"/>
    </source>
</evidence>
<evidence type="ECO:0000256" key="1">
    <source>
        <dbReference type="ARBA" id="ARBA00004604"/>
    </source>
</evidence>
<organism evidence="12 13">
    <name type="scientific">Coprinellus micaceus</name>
    <name type="common">Glistening ink-cap mushroom</name>
    <name type="synonym">Coprinus micaceus</name>
    <dbReference type="NCBI Taxonomy" id="71717"/>
    <lineage>
        <taxon>Eukaryota</taxon>
        <taxon>Fungi</taxon>
        <taxon>Dikarya</taxon>
        <taxon>Basidiomycota</taxon>
        <taxon>Agaricomycotina</taxon>
        <taxon>Agaricomycetes</taxon>
        <taxon>Agaricomycetidae</taxon>
        <taxon>Agaricales</taxon>
        <taxon>Agaricineae</taxon>
        <taxon>Psathyrellaceae</taxon>
        <taxon>Coprinellus</taxon>
    </lineage>
</organism>
<reference evidence="12 13" key="1">
    <citation type="journal article" date="2019" name="Nat. Ecol. Evol.">
        <title>Megaphylogeny resolves global patterns of mushroom evolution.</title>
        <authorList>
            <person name="Varga T."/>
            <person name="Krizsan K."/>
            <person name="Foldi C."/>
            <person name="Dima B."/>
            <person name="Sanchez-Garcia M."/>
            <person name="Sanchez-Ramirez S."/>
            <person name="Szollosi G.J."/>
            <person name="Szarkandi J.G."/>
            <person name="Papp V."/>
            <person name="Albert L."/>
            <person name="Andreopoulos W."/>
            <person name="Angelini C."/>
            <person name="Antonin V."/>
            <person name="Barry K.W."/>
            <person name="Bougher N.L."/>
            <person name="Buchanan P."/>
            <person name="Buyck B."/>
            <person name="Bense V."/>
            <person name="Catcheside P."/>
            <person name="Chovatia M."/>
            <person name="Cooper J."/>
            <person name="Damon W."/>
            <person name="Desjardin D."/>
            <person name="Finy P."/>
            <person name="Geml J."/>
            <person name="Haridas S."/>
            <person name="Hughes K."/>
            <person name="Justo A."/>
            <person name="Karasinski D."/>
            <person name="Kautmanova I."/>
            <person name="Kiss B."/>
            <person name="Kocsube S."/>
            <person name="Kotiranta H."/>
            <person name="LaButti K.M."/>
            <person name="Lechner B.E."/>
            <person name="Liimatainen K."/>
            <person name="Lipzen A."/>
            <person name="Lukacs Z."/>
            <person name="Mihaltcheva S."/>
            <person name="Morgado L.N."/>
            <person name="Niskanen T."/>
            <person name="Noordeloos M.E."/>
            <person name="Ohm R.A."/>
            <person name="Ortiz-Santana B."/>
            <person name="Ovrebo C."/>
            <person name="Racz N."/>
            <person name="Riley R."/>
            <person name="Savchenko A."/>
            <person name="Shiryaev A."/>
            <person name="Soop K."/>
            <person name="Spirin V."/>
            <person name="Szebenyi C."/>
            <person name="Tomsovsky M."/>
            <person name="Tulloss R.E."/>
            <person name="Uehling J."/>
            <person name="Grigoriev I.V."/>
            <person name="Vagvolgyi C."/>
            <person name="Papp T."/>
            <person name="Martin F.M."/>
            <person name="Miettinen O."/>
            <person name="Hibbett D.S."/>
            <person name="Nagy L.G."/>
        </authorList>
    </citation>
    <scope>NUCLEOTIDE SEQUENCE [LARGE SCALE GENOMIC DNA]</scope>
    <source>
        <strain evidence="12 13">FP101781</strain>
    </source>
</reference>
<keyword evidence="7 9" id="KW-0687">Ribonucleoprotein</keyword>
<proteinExistence type="inferred from homology"/>
<comment type="function">
    <text evidence="8 9">Component of the 90S pre-ribosome involved in the maturation of rRNAs. Required for early cleavages of the pre-RNAs in the 40S ribosomal subunit maturation pathway.</text>
</comment>
<dbReference type="PANTHER" id="PTHR21738">
    <property type="entry name" value="RIBOSOMAL RNA PROCESSING PROTEIN 36 HOMOLOG"/>
    <property type="match status" value="1"/>
</dbReference>
<feature type="compositionally biased region" description="Acidic residues" evidence="11">
    <location>
        <begin position="133"/>
        <end position="149"/>
    </location>
</feature>
<evidence type="ECO:0000256" key="7">
    <source>
        <dbReference type="ARBA" id="ARBA00023274"/>
    </source>
</evidence>
<feature type="compositionally biased region" description="Acidic residues" evidence="11">
    <location>
        <begin position="44"/>
        <end position="73"/>
    </location>
</feature>
<comment type="subcellular location">
    <subcellularLocation>
        <location evidence="1 9">Nucleus</location>
        <location evidence="1 9">Nucleolus</location>
    </subcellularLocation>
</comment>
<comment type="caution">
    <text evidence="12">The sequence shown here is derived from an EMBL/GenBank/DDBJ whole genome shotgun (WGS) entry which is preliminary data.</text>
</comment>
<evidence type="ECO:0000256" key="6">
    <source>
        <dbReference type="ARBA" id="ARBA00023242"/>
    </source>
</evidence>
<evidence type="ECO:0000256" key="8">
    <source>
        <dbReference type="ARBA" id="ARBA00025053"/>
    </source>
</evidence>
<gene>
    <name evidence="12" type="ORF">FA13DRAFT_1788674</name>
</gene>
<dbReference type="STRING" id="71717.A0A4Y7TLM5"/>
<evidence type="ECO:0000313" key="13">
    <source>
        <dbReference type="Proteomes" id="UP000298030"/>
    </source>
</evidence>
<comment type="subunit">
    <text evidence="9">Associates with 90S and pre-40S pre-ribosomal particles.</text>
</comment>
<dbReference type="EMBL" id="QPFP01000008">
    <property type="protein sequence ID" value="TEB35080.1"/>
    <property type="molecule type" value="Genomic_DNA"/>
</dbReference>
<dbReference type="AlphaFoldDB" id="A0A4Y7TLM5"/>
<evidence type="ECO:0000256" key="2">
    <source>
        <dbReference type="ARBA" id="ARBA00009418"/>
    </source>
</evidence>
<evidence type="ECO:0000256" key="4">
    <source>
        <dbReference type="ARBA" id="ARBA00022552"/>
    </source>
</evidence>
<feature type="compositionally biased region" description="Basic and acidic residues" evidence="11">
    <location>
        <begin position="150"/>
        <end position="168"/>
    </location>
</feature>
<keyword evidence="6 9" id="KW-0539">Nucleus</keyword>
<dbReference type="PANTHER" id="PTHR21738:SF0">
    <property type="entry name" value="RIBOSOMAL RNA PROCESSING PROTEIN 36 HOMOLOG"/>
    <property type="match status" value="1"/>
</dbReference>
<evidence type="ECO:0000256" key="9">
    <source>
        <dbReference type="RuleBase" id="RU368027"/>
    </source>
</evidence>
<evidence type="ECO:0000256" key="11">
    <source>
        <dbReference type="SAM" id="MobiDB-lite"/>
    </source>
</evidence>
<dbReference type="Proteomes" id="UP000298030">
    <property type="component" value="Unassembled WGS sequence"/>
</dbReference>
<dbReference type="GO" id="GO:0030686">
    <property type="term" value="C:90S preribosome"/>
    <property type="evidence" value="ECO:0007669"/>
    <property type="project" value="TreeGrafter"/>
</dbReference>
<protein>
    <recommendedName>
        <fullName evidence="9">rRNA biogenesis protein RRP36</fullName>
    </recommendedName>
</protein>
<accession>A0A4Y7TLM5</accession>
<feature type="compositionally biased region" description="Basic residues" evidence="11">
    <location>
        <begin position="343"/>
        <end position="356"/>
    </location>
</feature>
<feature type="compositionally biased region" description="Basic and acidic residues" evidence="11">
    <location>
        <begin position="91"/>
        <end position="105"/>
    </location>
</feature>
<keyword evidence="4 9" id="KW-0698">rRNA processing</keyword>
<feature type="region of interest" description="Disordered" evidence="11">
    <location>
        <begin position="330"/>
        <end position="389"/>
    </location>
</feature>
<feature type="coiled-coil region" evidence="10">
    <location>
        <begin position="227"/>
        <end position="283"/>
    </location>
</feature>
<dbReference type="GO" id="GO:0000462">
    <property type="term" value="P:maturation of SSU-rRNA from tricistronic rRNA transcript (SSU-rRNA, 5.8S rRNA, LSU-rRNA)"/>
    <property type="evidence" value="ECO:0007669"/>
    <property type="project" value="TreeGrafter"/>
</dbReference>
<evidence type="ECO:0000313" key="12">
    <source>
        <dbReference type="EMBL" id="TEB35080.1"/>
    </source>
</evidence>